<dbReference type="InterPro" id="IPR019530">
    <property type="entry name" value="Intra-flagellar_transport_57"/>
</dbReference>
<protein>
    <submittedName>
        <fullName evidence="8">Intraflagellar transport protein 57 homolog</fullName>
    </submittedName>
</protein>
<dbReference type="AlphaFoldDB" id="A0A9J2PB62"/>
<keyword evidence="5" id="KW-0175">Coiled coil</keyword>
<keyword evidence="7" id="KW-1185">Reference proteome</keyword>
<proteinExistence type="inferred from homology"/>
<comment type="similarity">
    <text evidence="2">Belongs to the IFT57 family.</text>
</comment>
<name>A0A9J2PB62_ASCLU</name>
<evidence type="ECO:0000256" key="2">
    <source>
        <dbReference type="ARBA" id="ARBA00009415"/>
    </source>
</evidence>
<feature type="compositionally biased region" description="Acidic residues" evidence="6">
    <location>
        <begin position="1"/>
        <end position="10"/>
    </location>
</feature>
<evidence type="ECO:0000256" key="1">
    <source>
        <dbReference type="ARBA" id="ARBA00004138"/>
    </source>
</evidence>
<feature type="region of interest" description="Disordered" evidence="6">
    <location>
        <begin position="1"/>
        <end position="23"/>
    </location>
</feature>
<accession>A0A9J2PB62</accession>
<dbReference type="WBParaSite" id="ALUE_0000713701-mRNA-1">
    <property type="protein sequence ID" value="ALUE_0000713701-mRNA-1"/>
    <property type="gene ID" value="ALUE_0000713701"/>
</dbReference>
<dbReference type="GO" id="GO:0030992">
    <property type="term" value="C:intraciliary transport particle B"/>
    <property type="evidence" value="ECO:0007669"/>
    <property type="project" value="TreeGrafter"/>
</dbReference>
<dbReference type="PANTHER" id="PTHR16011:SF0">
    <property type="entry name" value="INTRAFLAGELLAR TRANSPORT PROTEIN 57 HOMOLOG"/>
    <property type="match status" value="1"/>
</dbReference>
<evidence type="ECO:0000313" key="8">
    <source>
        <dbReference type="WBParaSite" id="ALUE_0000713701-mRNA-1"/>
    </source>
</evidence>
<organism evidence="7 8">
    <name type="scientific">Ascaris lumbricoides</name>
    <name type="common">Giant roundworm</name>
    <dbReference type="NCBI Taxonomy" id="6252"/>
    <lineage>
        <taxon>Eukaryota</taxon>
        <taxon>Metazoa</taxon>
        <taxon>Ecdysozoa</taxon>
        <taxon>Nematoda</taxon>
        <taxon>Chromadorea</taxon>
        <taxon>Rhabditida</taxon>
        <taxon>Spirurina</taxon>
        <taxon>Ascaridomorpha</taxon>
        <taxon>Ascaridoidea</taxon>
        <taxon>Ascarididae</taxon>
        <taxon>Ascaris</taxon>
    </lineage>
</organism>
<evidence type="ECO:0000256" key="6">
    <source>
        <dbReference type="SAM" id="MobiDB-lite"/>
    </source>
</evidence>
<dbReference type="GO" id="GO:0005815">
    <property type="term" value="C:microtubule organizing center"/>
    <property type="evidence" value="ECO:0007669"/>
    <property type="project" value="TreeGrafter"/>
</dbReference>
<evidence type="ECO:0000256" key="4">
    <source>
        <dbReference type="ARBA" id="ARBA00023273"/>
    </source>
</evidence>
<sequence length="416" mass="47417">MEEDEKEGQEEGSSRAGAQGPGLRYSLFSQNEDLIDKLKLLNYEEEYVSSSSSHRPISRHYFVESSNIGEQFFLFTTLCGWLIQKAINPNFPMPQEFDDPNATISNVLSELRNHQVPVDFPPNKLKSGSGEQCLYVLDQLCDLALIAETFAWNRAQPVAEDDEEIDIGADEAEITAEEFNEEEDIAIAEDDDNGILMDLQSAPIPGLDKTEQNEQPLESILHSETDANSWKREVERMTPQLKITIRQDAKDWRMHLEQMQTYRSSIGDLMNTTWPPLDSMSKELEKNLERIAIREKHLNSQLEGLLNQLRSVRDKMAESKEKYKEASGGIMERTQTLQRVSDEIEQIKEQIDEQGQRNSDGGELFCAPMVRIKQALVKLESDITTMDVQIGVIEQSLLQSQLKDRIAYSTDAYAQF</sequence>
<evidence type="ECO:0000256" key="3">
    <source>
        <dbReference type="ARBA" id="ARBA00023069"/>
    </source>
</evidence>
<reference evidence="8" key="1">
    <citation type="submission" date="2023-03" db="UniProtKB">
        <authorList>
            <consortium name="WormBaseParasite"/>
        </authorList>
    </citation>
    <scope>IDENTIFICATION</scope>
</reference>
<dbReference type="Pfam" id="PF10498">
    <property type="entry name" value="IFT57"/>
    <property type="match status" value="1"/>
</dbReference>
<dbReference type="Proteomes" id="UP000036681">
    <property type="component" value="Unplaced"/>
</dbReference>
<comment type="subcellular location">
    <subcellularLocation>
        <location evidence="1">Cell projection</location>
        <location evidence="1">Cilium</location>
    </subcellularLocation>
</comment>
<evidence type="ECO:0000313" key="7">
    <source>
        <dbReference type="Proteomes" id="UP000036681"/>
    </source>
</evidence>
<dbReference type="GO" id="GO:0005929">
    <property type="term" value="C:cilium"/>
    <property type="evidence" value="ECO:0007669"/>
    <property type="project" value="UniProtKB-SubCell"/>
</dbReference>
<keyword evidence="4" id="KW-0966">Cell projection</keyword>
<dbReference type="PANTHER" id="PTHR16011">
    <property type="entry name" value="IFT57/HIPPI"/>
    <property type="match status" value="1"/>
</dbReference>
<dbReference type="GO" id="GO:0005794">
    <property type="term" value="C:Golgi apparatus"/>
    <property type="evidence" value="ECO:0007669"/>
    <property type="project" value="TreeGrafter"/>
</dbReference>
<evidence type="ECO:0000256" key="5">
    <source>
        <dbReference type="SAM" id="Coils"/>
    </source>
</evidence>
<keyword evidence="3" id="KW-0969">Cilium</keyword>
<dbReference type="Gene3D" id="1.10.287.950">
    <property type="entry name" value="Methyl-accepting chemotaxis protein"/>
    <property type="match status" value="1"/>
</dbReference>
<dbReference type="GO" id="GO:1905515">
    <property type="term" value="P:non-motile cilium assembly"/>
    <property type="evidence" value="ECO:0007669"/>
    <property type="project" value="TreeGrafter"/>
</dbReference>
<dbReference type="GO" id="GO:0042073">
    <property type="term" value="P:intraciliary transport"/>
    <property type="evidence" value="ECO:0007669"/>
    <property type="project" value="TreeGrafter"/>
</dbReference>
<feature type="coiled-coil region" evidence="5">
    <location>
        <begin position="281"/>
        <end position="357"/>
    </location>
</feature>